<evidence type="ECO:0000313" key="8">
    <source>
        <dbReference type="Proteomes" id="UP000509626"/>
    </source>
</evidence>
<name>A0A7D5L9H9_9EURY</name>
<protein>
    <submittedName>
        <fullName evidence="7">SDR family oxidoreductase</fullName>
    </submittedName>
</protein>
<sequence length="338" mass="36002">MTVELKPLEEQVVVITGASSGIGLATARMAAERGARVVLVARSEGALAELADEIAANGGDATYVVADVSDRDDVREVARVARETYGGFDTWVNVAGVFLYGTLEETPVEDMREQFDTNVWGLLYGSLEAADHLRERGGAILNVGSVASDRALPLQGSYSASKHAVKAFTDALRMELEEEGAPVSVTLVKPSAIDTPYPAHAKNYMDREARLPPPLYAPETVARAVLHAAERPERDVFVGAGGAGLSVFGRVASGVMDTVMERLFFGLQRTDREAGPLERNGLDDPAGDLEERGDYDGPVAGTSLYTRLVQRRPSAGVAAAALGAAAAALYAWRRATRR</sequence>
<evidence type="ECO:0000256" key="5">
    <source>
        <dbReference type="SAM" id="Phobius"/>
    </source>
</evidence>
<dbReference type="KEGG" id="halu:HUG12_06125"/>
<feature type="region of interest" description="Disordered" evidence="4">
    <location>
        <begin position="275"/>
        <end position="295"/>
    </location>
</feature>
<keyword evidence="5" id="KW-0472">Membrane</keyword>
<dbReference type="NCBIfam" id="NF005495">
    <property type="entry name" value="PRK07109.1"/>
    <property type="match status" value="1"/>
</dbReference>
<evidence type="ECO:0000256" key="3">
    <source>
        <dbReference type="RuleBase" id="RU000363"/>
    </source>
</evidence>
<dbReference type="AlphaFoldDB" id="A0A7D5L9H9"/>
<evidence type="ECO:0000256" key="1">
    <source>
        <dbReference type="ARBA" id="ARBA00006484"/>
    </source>
</evidence>
<reference evidence="7 8" key="1">
    <citation type="submission" date="2020-06" db="EMBL/GenBank/DDBJ databases">
        <title>NJ-3-1, isolated from saline soil.</title>
        <authorList>
            <person name="Cui H.L."/>
            <person name="Shi X."/>
        </authorList>
    </citation>
    <scope>NUCLEOTIDE SEQUENCE [LARGE SCALE GENOMIC DNA]</scope>
    <source>
        <strain evidence="7 8">NJ-3-1</strain>
    </source>
</reference>
<organism evidence="7 8">
    <name type="scientific">Halorarum salinum</name>
    <dbReference type="NCBI Taxonomy" id="2743089"/>
    <lineage>
        <taxon>Archaea</taxon>
        <taxon>Methanobacteriati</taxon>
        <taxon>Methanobacteriota</taxon>
        <taxon>Stenosarchaea group</taxon>
        <taxon>Halobacteria</taxon>
        <taxon>Halobacteriales</taxon>
        <taxon>Haloferacaceae</taxon>
        <taxon>Halorarum</taxon>
    </lineage>
</organism>
<dbReference type="InterPro" id="IPR057326">
    <property type="entry name" value="KR_dom"/>
</dbReference>
<dbReference type="InterPro" id="IPR036291">
    <property type="entry name" value="NAD(P)-bd_dom_sf"/>
</dbReference>
<dbReference type="CDD" id="cd05360">
    <property type="entry name" value="SDR_c3"/>
    <property type="match status" value="1"/>
</dbReference>
<dbReference type="InterPro" id="IPR020904">
    <property type="entry name" value="Sc_DH/Rdtase_CS"/>
</dbReference>
<feature type="transmembrane region" description="Helical" evidence="5">
    <location>
        <begin position="314"/>
        <end position="332"/>
    </location>
</feature>
<dbReference type="PANTHER" id="PTHR44196">
    <property type="entry name" value="DEHYDROGENASE/REDUCTASE SDR FAMILY MEMBER 7B"/>
    <property type="match status" value="1"/>
</dbReference>
<dbReference type="PRINTS" id="PR00080">
    <property type="entry name" value="SDRFAMILY"/>
</dbReference>
<dbReference type="SUPFAM" id="SSF51735">
    <property type="entry name" value="NAD(P)-binding Rossmann-fold domains"/>
    <property type="match status" value="1"/>
</dbReference>
<dbReference type="OrthoDB" id="176960at2157"/>
<dbReference type="GeneID" id="56037018"/>
<dbReference type="InterPro" id="IPR002347">
    <property type="entry name" value="SDR_fam"/>
</dbReference>
<dbReference type="GO" id="GO:0016491">
    <property type="term" value="F:oxidoreductase activity"/>
    <property type="evidence" value="ECO:0007669"/>
    <property type="project" value="UniProtKB-KW"/>
</dbReference>
<dbReference type="RefSeq" id="WP_179267918.1">
    <property type="nucleotide sequence ID" value="NZ_CP058579.1"/>
</dbReference>
<dbReference type="EMBL" id="CP058579">
    <property type="protein sequence ID" value="QLG61333.1"/>
    <property type="molecule type" value="Genomic_DNA"/>
</dbReference>
<dbReference type="Proteomes" id="UP000509626">
    <property type="component" value="Chromosome"/>
</dbReference>
<evidence type="ECO:0000313" key="7">
    <source>
        <dbReference type="EMBL" id="QLG61333.1"/>
    </source>
</evidence>
<dbReference type="GO" id="GO:0016020">
    <property type="term" value="C:membrane"/>
    <property type="evidence" value="ECO:0007669"/>
    <property type="project" value="TreeGrafter"/>
</dbReference>
<dbReference type="PANTHER" id="PTHR44196:SF1">
    <property type="entry name" value="DEHYDROGENASE_REDUCTASE SDR FAMILY MEMBER 7B"/>
    <property type="match status" value="1"/>
</dbReference>
<dbReference type="SMART" id="SM00822">
    <property type="entry name" value="PKS_KR"/>
    <property type="match status" value="1"/>
</dbReference>
<accession>A0A7D5L9H9</accession>
<dbReference type="Gene3D" id="3.40.50.720">
    <property type="entry name" value="NAD(P)-binding Rossmann-like Domain"/>
    <property type="match status" value="1"/>
</dbReference>
<dbReference type="PROSITE" id="PS00061">
    <property type="entry name" value="ADH_SHORT"/>
    <property type="match status" value="1"/>
</dbReference>
<dbReference type="PRINTS" id="PR00081">
    <property type="entry name" value="GDHRDH"/>
</dbReference>
<proteinExistence type="inferred from homology"/>
<keyword evidence="8" id="KW-1185">Reference proteome</keyword>
<gene>
    <name evidence="7" type="ORF">HUG12_06125</name>
</gene>
<evidence type="ECO:0000256" key="4">
    <source>
        <dbReference type="SAM" id="MobiDB-lite"/>
    </source>
</evidence>
<evidence type="ECO:0000259" key="6">
    <source>
        <dbReference type="SMART" id="SM00822"/>
    </source>
</evidence>
<dbReference type="Pfam" id="PF00106">
    <property type="entry name" value="adh_short"/>
    <property type="match status" value="1"/>
</dbReference>
<keyword evidence="5" id="KW-0812">Transmembrane</keyword>
<keyword evidence="5" id="KW-1133">Transmembrane helix</keyword>
<keyword evidence="2" id="KW-0560">Oxidoreductase</keyword>
<feature type="domain" description="Ketoreductase" evidence="6">
    <location>
        <begin position="11"/>
        <end position="196"/>
    </location>
</feature>
<evidence type="ECO:0000256" key="2">
    <source>
        <dbReference type="ARBA" id="ARBA00023002"/>
    </source>
</evidence>
<comment type="similarity">
    <text evidence="1 3">Belongs to the short-chain dehydrogenases/reductases (SDR) family.</text>
</comment>